<evidence type="ECO:0000259" key="1">
    <source>
        <dbReference type="Pfam" id="PF00501"/>
    </source>
</evidence>
<dbReference type="AlphaFoldDB" id="A0A4Q7NDR8"/>
<comment type="caution">
    <text evidence="3">The sequence shown here is derived from an EMBL/GenBank/DDBJ whole genome shotgun (WGS) entry which is preliminary data.</text>
</comment>
<dbReference type="InterPro" id="IPR042099">
    <property type="entry name" value="ANL_N_sf"/>
</dbReference>
<evidence type="ECO:0000259" key="2">
    <source>
        <dbReference type="Pfam" id="PF13193"/>
    </source>
</evidence>
<gene>
    <name evidence="3" type="ORF">EV675_3731</name>
</gene>
<dbReference type="Pfam" id="PF13193">
    <property type="entry name" value="AMP-binding_C"/>
    <property type="match status" value="1"/>
</dbReference>
<organism evidence="3 4">
    <name type="scientific">Pigmentiphaga kullae</name>
    <dbReference type="NCBI Taxonomy" id="151784"/>
    <lineage>
        <taxon>Bacteria</taxon>
        <taxon>Pseudomonadati</taxon>
        <taxon>Pseudomonadota</taxon>
        <taxon>Betaproteobacteria</taxon>
        <taxon>Burkholderiales</taxon>
        <taxon>Alcaligenaceae</taxon>
        <taxon>Pigmentiphaga</taxon>
    </lineage>
</organism>
<name>A0A4Q7NDR8_9BURK</name>
<dbReference type="GO" id="GO:0016878">
    <property type="term" value="F:acid-thiol ligase activity"/>
    <property type="evidence" value="ECO:0007669"/>
    <property type="project" value="UniProtKB-ARBA"/>
</dbReference>
<dbReference type="PANTHER" id="PTHR43767:SF1">
    <property type="entry name" value="NONRIBOSOMAL PEPTIDE SYNTHASE PES1 (EUROFUNG)-RELATED"/>
    <property type="match status" value="1"/>
</dbReference>
<dbReference type="InterPro" id="IPR020845">
    <property type="entry name" value="AMP-binding_CS"/>
</dbReference>
<dbReference type="Proteomes" id="UP000292445">
    <property type="component" value="Unassembled WGS sequence"/>
</dbReference>
<reference evidence="3 4" key="1">
    <citation type="submission" date="2019-02" db="EMBL/GenBank/DDBJ databases">
        <title>Genomic Encyclopedia of Type Strains, Phase IV (KMG-IV): sequencing the most valuable type-strain genomes for metagenomic binning, comparative biology and taxonomic classification.</title>
        <authorList>
            <person name="Goeker M."/>
        </authorList>
    </citation>
    <scope>NUCLEOTIDE SEQUENCE [LARGE SCALE GENOMIC DNA]</scope>
    <source>
        <strain evidence="3 4">K24</strain>
    </source>
</reference>
<protein>
    <submittedName>
        <fullName evidence="3">Long-chain acyl-CoA synthetase</fullName>
    </submittedName>
</protein>
<dbReference type="Gene3D" id="3.30.300.30">
    <property type="match status" value="1"/>
</dbReference>
<dbReference type="PANTHER" id="PTHR43767">
    <property type="entry name" value="LONG-CHAIN-FATTY-ACID--COA LIGASE"/>
    <property type="match status" value="1"/>
</dbReference>
<feature type="domain" description="AMP-dependent synthetase/ligase" evidence="1">
    <location>
        <begin position="19"/>
        <end position="356"/>
    </location>
</feature>
<dbReference type="EMBL" id="SGXC01000002">
    <property type="protein sequence ID" value="RZS81113.1"/>
    <property type="molecule type" value="Genomic_DNA"/>
</dbReference>
<dbReference type="OrthoDB" id="9766486at2"/>
<proteinExistence type="predicted"/>
<dbReference type="InterPro" id="IPR050237">
    <property type="entry name" value="ATP-dep_AMP-bd_enzyme"/>
</dbReference>
<dbReference type="Gene3D" id="3.40.50.12780">
    <property type="entry name" value="N-terminal domain of ligase-like"/>
    <property type="match status" value="1"/>
</dbReference>
<dbReference type="InterPro" id="IPR045851">
    <property type="entry name" value="AMP-bd_C_sf"/>
</dbReference>
<dbReference type="SUPFAM" id="SSF56801">
    <property type="entry name" value="Acetyl-CoA synthetase-like"/>
    <property type="match status" value="1"/>
</dbReference>
<dbReference type="InterPro" id="IPR025110">
    <property type="entry name" value="AMP-bd_C"/>
</dbReference>
<sequence>MSAGRPMRGANIADQLALHASQRPTKPAIIHRERVIDYRQLDLLVRQRASLLLETGVQPGDVVGVALKDTPEHLVMLYAVARAGAVILPVDCRWQAGEKLRVARHFGARRVLVEPGDDFEPGLCVAAGEDWLARARDVAVRDRFPEGDRGFCLSLSSGTTGRPKGPLLSHAQFMSRFFTHYADLGFGSRETYINATPLYFGGGRAFSVSSLYVGATTVLCPPPYKVEELAAEVARTGATITFLVPTLLRRVLQAEPRDVAPLRGLRTLISSGSPLTAEERRRIRNEVCPNFIEYYSSTEGGGVTVLSNQELEAQPASVGRPVFGVRLQVVDEQDHPLPPGEVGRIRYEGATVAQGFHRDEEASREAFRDGFFYPGDLGYLNEEGYLFLCGRAKDMIIRGGVNIYPLEIESILMTHPDVQEAAVVGLPSKEFDEEVAAFVMMRGDRDAAALAAWCRERLAPYKVPRHFRFVDEFERNSAGKIIKKRLIEGPTPD</sequence>
<accession>A0A4Q7NDR8</accession>
<dbReference type="PROSITE" id="PS00455">
    <property type="entry name" value="AMP_BINDING"/>
    <property type="match status" value="1"/>
</dbReference>
<evidence type="ECO:0000313" key="3">
    <source>
        <dbReference type="EMBL" id="RZS81113.1"/>
    </source>
</evidence>
<dbReference type="Pfam" id="PF00501">
    <property type="entry name" value="AMP-binding"/>
    <property type="match status" value="1"/>
</dbReference>
<dbReference type="InterPro" id="IPR000873">
    <property type="entry name" value="AMP-dep_synth/lig_dom"/>
</dbReference>
<evidence type="ECO:0000313" key="4">
    <source>
        <dbReference type="Proteomes" id="UP000292445"/>
    </source>
</evidence>
<keyword evidence="4" id="KW-1185">Reference proteome</keyword>
<feature type="domain" description="AMP-binding enzyme C-terminal" evidence="2">
    <location>
        <begin position="407"/>
        <end position="480"/>
    </location>
</feature>